<dbReference type="PANTHER" id="PTHR22683">
    <property type="entry name" value="SPORULATION PROTEIN RELATED"/>
    <property type="match status" value="1"/>
</dbReference>
<dbReference type="EMBL" id="CP106794">
    <property type="protein sequence ID" value="UXY25109.1"/>
    <property type="molecule type" value="Genomic_DNA"/>
</dbReference>
<dbReference type="RefSeq" id="WP_263235482.1">
    <property type="nucleotide sequence ID" value="NZ_CP106794.1"/>
</dbReference>
<name>A0ABY6EEW2_9ACTN</name>
<dbReference type="InterPro" id="IPR050206">
    <property type="entry name" value="FtsK/SpoIIIE/SftA"/>
</dbReference>
<dbReference type="SUPFAM" id="SSF46785">
    <property type="entry name" value="Winged helix' DNA-binding domain"/>
    <property type="match status" value="1"/>
</dbReference>
<reference evidence="2" key="1">
    <citation type="submission" date="2022-10" db="EMBL/GenBank/DDBJ databases">
        <authorList>
            <person name="Mo P."/>
        </authorList>
    </citation>
    <scope>NUCLEOTIDE SEQUENCE</scope>
    <source>
        <strain evidence="2">HUAS 13-4</strain>
        <plasmid evidence="2">punmamed2</plasmid>
    </source>
</reference>
<dbReference type="SUPFAM" id="SSF52540">
    <property type="entry name" value="P-loop containing nucleoside triphosphate hydrolases"/>
    <property type="match status" value="1"/>
</dbReference>
<dbReference type="InterPro" id="IPR036390">
    <property type="entry name" value="WH_DNA-bd_sf"/>
</dbReference>
<dbReference type="InterPro" id="IPR027417">
    <property type="entry name" value="P-loop_NTPase"/>
</dbReference>
<dbReference type="InterPro" id="IPR018541">
    <property type="entry name" value="Ftsk_gamma"/>
</dbReference>
<evidence type="ECO:0000259" key="1">
    <source>
        <dbReference type="SMART" id="SM00843"/>
    </source>
</evidence>
<organism evidence="2 3">
    <name type="scientific">Streptomyces cynarae</name>
    <dbReference type="NCBI Taxonomy" id="2981134"/>
    <lineage>
        <taxon>Bacteria</taxon>
        <taxon>Bacillati</taxon>
        <taxon>Actinomycetota</taxon>
        <taxon>Actinomycetes</taxon>
        <taxon>Kitasatosporales</taxon>
        <taxon>Streptomycetaceae</taxon>
        <taxon>Streptomyces</taxon>
    </lineage>
</organism>
<keyword evidence="3" id="KW-1185">Reference proteome</keyword>
<dbReference type="InterPro" id="IPR036388">
    <property type="entry name" value="WH-like_DNA-bd_sf"/>
</dbReference>
<evidence type="ECO:0000313" key="2">
    <source>
        <dbReference type="EMBL" id="UXY25109.1"/>
    </source>
</evidence>
<dbReference type="Gene3D" id="3.40.50.300">
    <property type="entry name" value="P-loop containing nucleotide triphosphate hydrolases"/>
    <property type="match status" value="1"/>
</dbReference>
<dbReference type="PANTHER" id="PTHR22683:SF41">
    <property type="entry name" value="DNA TRANSLOCASE FTSK"/>
    <property type="match status" value="1"/>
</dbReference>
<geneLocation type="plasmid" evidence="2 3">
    <name>punmamed2</name>
</geneLocation>
<dbReference type="SMART" id="SM00843">
    <property type="entry name" value="Ftsk_gamma"/>
    <property type="match status" value="1"/>
</dbReference>
<feature type="domain" description="FtsK gamma" evidence="1">
    <location>
        <begin position="738"/>
        <end position="803"/>
    </location>
</feature>
<dbReference type="Gene3D" id="1.10.10.10">
    <property type="entry name" value="Winged helix-like DNA-binding domain superfamily/Winged helix DNA-binding domain"/>
    <property type="match status" value="1"/>
</dbReference>
<proteinExistence type="predicted"/>
<dbReference type="Proteomes" id="UP001061298">
    <property type="component" value="Plasmid punmamed2"/>
</dbReference>
<protein>
    <recommendedName>
        <fullName evidence="1">FtsK gamma domain-containing protein</fullName>
    </recommendedName>
</protein>
<evidence type="ECO:0000313" key="3">
    <source>
        <dbReference type="Proteomes" id="UP001061298"/>
    </source>
</evidence>
<dbReference type="Pfam" id="PF09397">
    <property type="entry name" value="FtsK_gamma"/>
    <property type="match status" value="1"/>
</dbReference>
<accession>A0ABY6EEW2</accession>
<sequence>MRRMPARAKAELAAYGASAAALTYVPSMDLLPAHATVAAVSGGCVWWLYRKVKTGDFRKAIRTAQKVLGPVTGGAVYAVSAYTPGRPWWEPVLALGWGAGMAAALPVTRASWSPADATTAAAVYPPGFAGLVMRLWAEAEVAPGTWLENIEQLVSPAHPDFAADIVAPASKPVPRIDLVDAAAAFGVPTACVDVQEKPNTGPGRVQLTVTPTRVRSGGLESVWAERVAQAGGAIPGSSIVRVERHEAHGQIPARGMILAEVPPGQVARVNHAQLCTAFGVKASELRLVAESDGGSQVLVTLYESSPLTGMRPATRELLTPDADGYWVLGTAHDGTDVEARLFDEKGAVHGYVVGVTGSGKTVVIVLGLAAQANAGAVSWLASLDPDAQLAAAGQYIDRQGAGRAYAARATRAAVALMTIRGEINKEVGHDFSPASPYPLLVLNLDEFNGLCDDSPAGQEIAQNAVYIAERGRKYGVGILFAGQMLDLARIGGDRSLREQTRSGTGVVLRTVSGISDRQATEGMLPDGVTLPTIPTVVGGGLSLEDRMNGVTVAARGQSTAGMGHVLTGGSAPRMMRALYVHLPKDGSGHNLEEIFPEGGTVNTLTDREIEALAAMGDLYGDWDSPVDDYATDGEGSRGNGGMPAIPAFLAPASAPAAKPKKTTVKDQILAVVDWEMTAKEIREQVDAAAGTVRNALSDLVAEGKLTQVDHGLYAPAGRDTQAAVEQDIQKPGDGRLPDGVNGELLVQAADLIITTQFGSHSMLQRKLRIGFALAGRVMDALEQLGIVGPADGGKARDVLVKPDAADDVLRELRADFALAADD</sequence>
<keyword evidence="2" id="KW-0614">Plasmid</keyword>
<gene>
    <name evidence="2" type="ORF">N8I84_41890</name>
</gene>